<evidence type="ECO:0000313" key="1">
    <source>
        <dbReference type="EMBL" id="NMR35470.1"/>
    </source>
</evidence>
<proteinExistence type="predicted"/>
<organism evidence="1 2">
    <name type="scientific">Chryseobacterium aquaticum</name>
    <dbReference type="NCBI Taxonomy" id="452084"/>
    <lineage>
        <taxon>Bacteria</taxon>
        <taxon>Pseudomonadati</taxon>
        <taxon>Bacteroidota</taxon>
        <taxon>Flavobacteriia</taxon>
        <taxon>Flavobacteriales</taxon>
        <taxon>Weeksellaceae</taxon>
        <taxon>Chryseobacterium group</taxon>
        <taxon>Chryseobacterium</taxon>
    </lineage>
</organism>
<dbReference type="EMBL" id="JABCJF010000008">
    <property type="protein sequence ID" value="NMR35470.1"/>
    <property type="molecule type" value="Genomic_DNA"/>
</dbReference>
<evidence type="ECO:0000313" key="2">
    <source>
        <dbReference type="Proteomes" id="UP000548067"/>
    </source>
</evidence>
<comment type="caution">
    <text evidence="1">The sequence shown here is derived from an EMBL/GenBank/DDBJ whole genome shotgun (WGS) entry which is preliminary data.</text>
</comment>
<gene>
    <name evidence="1" type="ORF">HIO71_14880</name>
</gene>
<accession>A0A848NA87</accession>
<dbReference type="AlphaFoldDB" id="A0A848NA87"/>
<dbReference type="Proteomes" id="UP000548067">
    <property type="component" value="Unassembled WGS sequence"/>
</dbReference>
<reference evidence="1 2" key="1">
    <citation type="submission" date="2020-04" db="EMBL/GenBank/DDBJ databases">
        <title>Genome analysis and antimicrobial resistance characteristics of Chryseobacterium aquaticum isolated from farmed salmonids.</title>
        <authorList>
            <person name="Saticioglu I.B."/>
            <person name="Duman M."/>
            <person name="Altun S."/>
        </authorList>
    </citation>
    <scope>NUCLEOTIDE SEQUENCE [LARGE SCALE GENOMIC DNA]</scope>
    <source>
        <strain evidence="1 2">C-174</strain>
    </source>
</reference>
<sequence length="514" mass="61061">MNYTEFNNWVYNYYLEYLIPNQVNSLTIPKSEIDFLIQSKNLKVNCFREINSESWSYLLGRNSKGIPNFLGLIALQCHAAFIMQNDHITTAANFRDRFIKLTGIKSDIKLNSFFSEEFSNKMNVQEVIWNRVNSFFNEKNIKIALPLKKTHTGRNTQYPLSQSVLNYEDLKEYKSFYEYISREYDVIHYDDFLIEYYQNISRFEFYFHRVNNKKSLSESEQNIKFKQIFDYYIAQQWIQNDGELEKRQRNSSSQVFFLKLNKRVFDVYNEELENTCNINVVFNNKKIVFFQEDEIYRNEFKLVKKISTGSRYIIFLKNITENEYLKKRFEENKFCIKIGDENINITSYLLNFKDEVPEFLKQFEGNNYPIKIVGTKVSRKRQYLVIAPPIIFSQNNESYSLYHNSNRVNNNQPLEIGSYFIKVKGFSNYSFEIIDTPDIKFSLPILDNKLSLQNLEIKDNNFGDMSGFFVINREIEIIADLSIKKWIETNTGKKNKSNNIILKAINQGAYGKNK</sequence>
<protein>
    <submittedName>
        <fullName evidence="1">Uncharacterized protein</fullName>
    </submittedName>
</protein>
<name>A0A848NA87_9FLAO</name>
<dbReference type="RefSeq" id="WP_169322038.1">
    <property type="nucleotide sequence ID" value="NZ_JABCJF010000008.1"/>
</dbReference>